<sequence length="62" mass="6998">MSIIKELQGYYLKKSPIGLRSDVTITSELTVVCSILSHCTYFYTNNYFSPTPLSAPSQYTLI</sequence>
<dbReference type="EMBL" id="GBXM01031464">
    <property type="protein sequence ID" value="JAH77113.1"/>
    <property type="molecule type" value="Transcribed_RNA"/>
</dbReference>
<protein>
    <submittedName>
        <fullName evidence="1">Uncharacterized protein</fullName>
    </submittedName>
</protein>
<accession>A0A0E9VIQ1</accession>
<dbReference type="AlphaFoldDB" id="A0A0E9VIQ1"/>
<organism evidence="1">
    <name type="scientific">Anguilla anguilla</name>
    <name type="common">European freshwater eel</name>
    <name type="synonym">Muraena anguilla</name>
    <dbReference type="NCBI Taxonomy" id="7936"/>
    <lineage>
        <taxon>Eukaryota</taxon>
        <taxon>Metazoa</taxon>
        <taxon>Chordata</taxon>
        <taxon>Craniata</taxon>
        <taxon>Vertebrata</taxon>
        <taxon>Euteleostomi</taxon>
        <taxon>Actinopterygii</taxon>
        <taxon>Neopterygii</taxon>
        <taxon>Teleostei</taxon>
        <taxon>Anguilliformes</taxon>
        <taxon>Anguillidae</taxon>
        <taxon>Anguilla</taxon>
    </lineage>
</organism>
<reference evidence="1" key="2">
    <citation type="journal article" date="2015" name="Fish Shellfish Immunol.">
        <title>Early steps in the European eel (Anguilla anguilla)-Vibrio vulnificus interaction in the gills: Role of the RtxA13 toxin.</title>
        <authorList>
            <person name="Callol A."/>
            <person name="Pajuelo D."/>
            <person name="Ebbesson L."/>
            <person name="Teles M."/>
            <person name="MacKenzie S."/>
            <person name="Amaro C."/>
        </authorList>
    </citation>
    <scope>NUCLEOTIDE SEQUENCE</scope>
</reference>
<proteinExistence type="predicted"/>
<reference evidence="1" key="1">
    <citation type="submission" date="2014-11" db="EMBL/GenBank/DDBJ databases">
        <authorList>
            <person name="Amaro Gonzalez C."/>
        </authorList>
    </citation>
    <scope>NUCLEOTIDE SEQUENCE</scope>
</reference>
<name>A0A0E9VIQ1_ANGAN</name>
<evidence type="ECO:0000313" key="1">
    <source>
        <dbReference type="EMBL" id="JAH77113.1"/>
    </source>
</evidence>